<dbReference type="Pfam" id="PF05134">
    <property type="entry name" value="T2SSL"/>
    <property type="match status" value="1"/>
</dbReference>
<evidence type="ECO:0000313" key="3">
    <source>
        <dbReference type="EMBL" id="GLR63079.1"/>
    </source>
</evidence>
<accession>A0ABQ5ZSY5</accession>
<evidence type="ECO:0000256" key="1">
    <source>
        <dbReference type="SAM" id="Coils"/>
    </source>
</evidence>
<organism evidence="3 4">
    <name type="scientific">Marinospirillum insulare</name>
    <dbReference type="NCBI Taxonomy" id="217169"/>
    <lineage>
        <taxon>Bacteria</taxon>
        <taxon>Pseudomonadati</taxon>
        <taxon>Pseudomonadota</taxon>
        <taxon>Gammaproteobacteria</taxon>
        <taxon>Oceanospirillales</taxon>
        <taxon>Oceanospirillaceae</taxon>
        <taxon>Marinospirillum</taxon>
    </lineage>
</organism>
<feature type="domain" description="GspL cytoplasmic actin-ATPase-like" evidence="2">
    <location>
        <begin position="10"/>
        <end position="179"/>
    </location>
</feature>
<comment type="caution">
    <text evidence="3">The sequence shown here is derived from an EMBL/GenBank/DDBJ whole genome shotgun (WGS) entry which is preliminary data.</text>
</comment>
<keyword evidence="1" id="KW-0175">Coiled coil</keyword>
<evidence type="ECO:0000259" key="2">
    <source>
        <dbReference type="Pfam" id="PF05134"/>
    </source>
</evidence>
<proteinExistence type="predicted"/>
<feature type="coiled-coil region" evidence="1">
    <location>
        <begin position="281"/>
        <end position="315"/>
    </location>
</feature>
<dbReference type="Proteomes" id="UP001156682">
    <property type="component" value="Unassembled WGS sequence"/>
</dbReference>
<reference evidence="4" key="1">
    <citation type="journal article" date="2019" name="Int. J. Syst. Evol. Microbiol.">
        <title>The Global Catalogue of Microorganisms (GCM) 10K type strain sequencing project: providing services to taxonomists for standard genome sequencing and annotation.</title>
        <authorList>
            <consortium name="The Broad Institute Genomics Platform"/>
            <consortium name="The Broad Institute Genome Sequencing Center for Infectious Disease"/>
            <person name="Wu L."/>
            <person name="Ma J."/>
        </authorList>
    </citation>
    <scope>NUCLEOTIDE SEQUENCE [LARGE SCALE GENOMIC DNA]</scope>
    <source>
        <strain evidence="4">NBRC 100033</strain>
    </source>
</reference>
<dbReference type="SUPFAM" id="SSF53067">
    <property type="entry name" value="Actin-like ATPase domain"/>
    <property type="match status" value="1"/>
</dbReference>
<dbReference type="EMBL" id="BSOR01000011">
    <property type="protein sequence ID" value="GLR63079.1"/>
    <property type="molecule type" value="Genomic_DNA"/>
</dbReference>
<keyword evidence="4" id="KW-1185">Reference proteome</keyword>
<dbReference type="InterPro" id="IPR043129">
    <property type="entry name" value="ATPase_NBD"/>
</dbReference>
<name>A0ABQ5ZSY5_9GAMM</name>
<dbReference type="Gene3D" id="3.30.420.380">
    <property type="match status" value="1"/>
</dbReference>
<evidence type="ECO:0000313" key="4">
    <source>
        <dbReference type="Proteomes" id="UP001156682"/>
    </source>
</evidence>
<gene>
    <name evidence="3" type="ORF">GCM10007878_05140</name>
</gene>
<dbReference type="RefSeq" id="WP_027850200.1">
    <property type="nucleotide sequence ID" value="NZ_BSOR01000011.1"/>
</dbReference>
<dbReference type="InterPro" id="IPR024230">
    <property type="entry name" value="GspL_cyto_dom"/>
</dbReference>
<protein>
    <recommendedName>
        <fullName evidence="2">GspL cytoplasmic actin-ATPase-like domain-containing protein</fullName>
    </recommendedName>
</protein>
<sequence length="365" mass="40978">MKVKQPLLVIRLAVNSSQDEYWWLPEGAAASSLTAEQAASFSKTTPALVLLDAAAIRLDKLALPPGVKTNEAALLLEDQLSQPLEDVDVLILEKKGRELKVASLDKLLAKQWQARLADKNISVARWVPEALCLAELWQEPEPLLLIDKQQARLWNSQEQTLLTLPLAWINSSNNVSEAAPLLAADTQQVNIADLPQQALVPWLATGIPAKLNLWSESFLMAWLNKLPIKNLLTKSLQLTPKQWFQASPWLLLVVVLMSQQMFIWLAKPVSEANPVDVGQALQRLDRRLDNYTNHLNYQQQRMDAWQQLLNQLQSKQHIQVAALVLNEQGLIAKLQGVKPTEQTALKSLTGRWQFSAEQATWEVSL</sequence>